<organism evidence="1 2">
    <name type="scientific">Victivallis vadensis</name>
    <dbReference type="NCBI Taxonomy" id="172901"/>
    <lineage>
        <taxon>Bacteria</taxon>
        <taxon>Pseudomonadati</taxon>
        <taxon>Lentisphaerota</taxon>
        <taxon>Lentisphaeria</taxon>
        <taxon>Victivallales</taxon>
        <taxon>Victivallaceae</taxon>
        <taxon>Victivallis</taxon>
    </lineage>
</organism>
<dbReference type="RefSeq" id="WP_168964242.1">
    <property type="nucleotide sequence ID" value="NZ_JABAEW010000106.1"/>
</dbReference>
<evidence type="ECO:0000313" key="2">
    <source>
        <dbReference type="Proteomes" id="UP000576225"/>
    </source>
</evidence>
<evidence type="ECO:0000313" key="1">
    <source>
        <dbReference type="EMBL" id="NMD89339.1"/>
    </source>
</evidence>
<dbReference type="AlphaFoldDB" id="A0A848B6M2"/>
<accession>A0A848B6M2</accession>
<dbReference type="Gene3D" id="3.40.630.30">
    <property type="match status" value="1"/>
</dbReference>
<protein>
    <submittedName>
        <fullName evidence="1">Uncharacterized protein</fullName>
    </submittedName>
</protein>
<dbReference type="SUPFAM" id="SSF55729">
    <property type="entry name" value="Acyl-CoA N-acyltransferases (Nat)"/>
    <property type="match status" value="1"/>
</dbReference>
<name>A0A848B6M2_9BACT</name>
<dbReference type="Proteomes" id="UP000576225">
    <property type="component" value="Unassembled WGS sequence"/>
</dbReference>
<proteinExistence type="predicted"/>
<gene>
    <name evidence="1" type="ORF">HF882_22390</name>
</gene>
<comment type="caution">
    <text evidence="1">The sequence shown here is derived from an EMBL/GenBank/DDBJ whole genome shotgun (WGS) entry which is preliminary data.</text>
</comment>
<dbReference type="InterPro" id="IPR016181">
    <property type="entry name" value="Acyl_CoA_acyltransferase"/>
</dbReference>
<dbReference type="EMBL" id="JABAEW010000106">
    <property type="protein sequence ID" value="NMD89339.1"/>
    <property type="molecule type" value="Genomic_DNA"/>
</dbReference>
<sequence>MNTAFGRKFSPYDIHDAVGEKDFCTRQAVVEWPEFMMHDAVSFANWPTLLALFPEFQLTVQLGTEVIASLNSIPLAAPPVSQLDDGGWDWALETGISGKRVERPANCLCGLQIGICREMQGKGLAGMMIALMKALAQKHGFSRLIIPVRPAGKALFPLISMEEYCRRKRPDGLPADPWLRAHVKCGAQMLFPCLSSMSISGSISEWKTWTGMDFPQSGKYCIPGALVPVEFFLENDKAEYIEPNYWIAYSLAEA</sequence>
<reference evidence="1 2" key="1">
    <citation type="submission" date="2020-04" db="EMBL/GenBank/DDBJ databases">
        <authorList>
            <person name="Hitch T.C.A."/>
            <person name="Wylensek D."/>
            <person name="Clavel T."/>
        </authorList>
    </citation>
    <scope>NUCLEOTIDE SEQUENCE [LARGE SCALE GENOMIC DNA]</scope>
    <source>
        <strain evidence="1 2">COR2-253-APC-1A</strain>
    </source>
</reference>